<keyword evidence="1" id="KW-0732">Signal</keyword>
<feature type="signal peptide" evidence="1">
    <location>
        <begin position="1"/>
        <end position="20"/>
    </location>
</feature>
<evidence type="ECO:0008006" key="4">
    <source>
        <dbReference type="Google" id="ProtNLM"/>
    </source>
</evidence>
<feature type="chain" id="PRO_5039340349" description="DUF5105 domain-containing protein" evidence="1">
    <location>
        <begin position="21"/>
        <end position="206"/>
    </location>
</feature>
<organism evidence="2 3">
    <name type="scientific">Eubacterium ramulus</name>
    <dbReference type="NCBI Taxonomy" id="39490"/>
    <lineage>
        <taxon>Bacteria</taxon>
        <taxon>Bacillati</taxon>
        <taxon>Bacillota</taxon>
        <taxon>Clostridia</taxon>
        <taxon>Eubacteriales</taxon>
        <taxon>Eubacteriaceae</taxon>
        <taxon>Eubacterium</taxon>
    </lineage>
</organism>
<name>A0A173RFG7_EUBRA</name>
<sequence>MKKRMAALGCCIGMSVLLGACGAKLDVQENTIALQKSGKVLEAAVESFDQSYYDEEELNTYVQKAVEAYTQEHGKKSVSVTDSKVEEKKAYLTLQYEDAETFSDFSGIECFSGSIVEAQAAGYDFDLDFYPVTEGKADKKSVKGSTLLKEDDLKVLIVKANSDLIVPGKIVYVSADGTEVTSEKQVNVTQKKQDTDEAVLVYVLYQ</sequence>
<dbReference type="AlphaFoldDB" id="A0A173RFG7"/>
<dbReference type="STRING" id="39490.ERS852448_00384"/>
<reference evidence="2 3" key="1">
    <citation type="submission" date="2015-09" db="EMBL/GenBank/DDBJ databases">
        <authorList>
            <consortium name="Pathogen Informatics"/>
        </authorList>
    </citation>
    <scope>NUCLEOTIDE SEQUENCE [LARGE SCALE GENOMIC DNA]</scope>
    <source>
        <strain evidence="2 3">2789STDY5608891</strain>
    </source>
</reference>
<gene>
    <name evidence="2" type="ORF">ERS852448_00384</name>
</gene>
<dbReference type="OrthoDB" id="1956182at2"/>
<dbReference type="EMBL" id="CYYA01000002">
    <property type="protein sequence ID" value="CUM76734.1"/>
    <property type="molecule type" value="Genomic_DNA"/>
</dbReference>
<accession>A0A173RFG7</accession>
<dbReference type="RefSeq" id="WP_055289084.1">
    <property type="nucleotide sequence ID" value="NZ_CP173382.1"/>
</dbReference>
<dbReference type="Proteomes" id="UP000095492">
    <property type="component" value="Unassembled WGS sequence"/>
</dbReference>
<evidence type="ECO:0000256" key="1">
    <source>
        <dbReference type="SAM" id="SignalP"/>
    </source>
</evidence>
<evidence type="ECO:0000313" key="2">
    <source>
        <dbReference type="EMBL" id="CUM76734.1"/>
    </source>
</evidence>
<dbReference type="GeneID" id="97391062"/>
<proteinExistence type="predicted"/>
<evidence type="ECO:0000313" key="3">
    <source>
        <dbReference type="Proteomes" id="UP000095492"/>
    </source>
</evidence>
<protein>
    <recommendedName>
        <fullName evidence="4">DUF5105 domain-containing protein</fullName>
    </recommendedName>
</protein>
<dbReference type="PROSITE" id="PS51257">
    <property type="entry name" value="PROKAR_LIPOPROTEIN"/>
    <property type="match status" value="1"/>
</dbReference>